<dbReference type="InterPro" id="IPR003598">
    <property type="entry name" value="Ig_sub2"/>
</dbReference>
<sequence>GVPQDIVVTVAGSKPPFTVSGIINGTRYTAEQLQETQEARTINYTIRWIPSASHDGEILNVTVFSNILPHRVASVSSKLSVLYAPLVQVMPEFHQHIEVLKEPDDNQHIEVLKEFVNVTLRCIVRANPPASNFTWMHNGESVNTSVTTDVLELRNITRQASGEYNCRASNSEGTNSSNNLLLQVKYAPVCVEKQQAVSY</sequence>
<reference evidence="2 3" key="1">
    <citation type="journal article" date="2024" name="BMC Genomics">
        <title>Genome assembly of redclaw crayfish (Cherax quadricarinatus) provides insights into its immune adaptation and hypoxia tolerance.</title>
        <authorList>
            <person name="Liu Z."/>
            <person name="Zheng J."/>
            <person name="Li H."/>
            <person name="Fang K."/>
            <person name="Wang S."/>
            <person name="He J."/>
            <person name="Zhou D."/>
            <person name="Weng S."/>
            <person name="Chi M."/>
            <person name="Gu Z."/>
            <person name="He J."/>
            <person name="Li F."/>
            <person name="Wang M."/>
        </authorList>
    </citation>
    <scope>NUCLEOTIDE SEQUENCE [LARGE SCALE GENOMIC DNA]</scope>
    <source>
        <strain evidence="2">ZL_2023a</strain>
    </source>
</reference>
<name>A0AAW0W308_CHEQU</name>
<dbReference type="CDD" id="cd00096">
    <property type="entry name" value="Ig"/>
    <property type="match status" value="1"/>
</dbReference>
<accession>A0AAW0W308</accession>
<feature type="non-terminal residue" evidence="2">
    <location>
        <position position="1"/>
    </location>
</feature>
<dbReference type="SUPFAM" id="SSF48726">
    <property type="entry name" value="Immunoglobulin"/>
    <property type="match status" value="1"/>
</dbReference>
<evidence type="ECO:0000313" key="2">
    <source>
        <dbReference type="EMBL" id="KAK8722729.1"/>
    </source>
</evidence>
<dbReference type="SMART" id="SM00409">
    <property type="entry name" value="IG"/>
    <property type="match status" value="1"/>
</dbReference>
<dbReference type="InterPro" id="IPR007110">
    <property type="entry name" value="Ig-like_dom"/>
</dbReference>
<evidence type="ECO:0000313" key="3">
    <source>
        <dbReference type="Proteomes" id="UP001445076"/>
    </source>
</evidence>
<dbReference type="InterPro" id="IPR013783">
    <property type="entry name" value="Ig-like_fold"/>
</dbReference>
<keyword evidence="3" id="KW-1185">Reference proteome</keyword>
<dbReference type="InterPro" id="IPR003599">
    <property type="entry name" value="Ig_sub"/>
</dbReference>
<proteinExistence type="predicted"/>
<feature type="domain" description="Ig-like" evidence="1">
    <location>
        <begin position="85"/>
        <end position="181"/>
    </location>
</feature>
<dbReference type="EMBL" id="JARKIK010000094">
    <property type="protein sequence ID" value="KAK8722729.1"/>
    <property type="molecule type" value="Genomic_DNA"/>
</dbReference>
<evidence type="ECO:0000259" key="1">
    <source>
        <dbReference type="PROSITE" id="PS50835"/>
    </source>
</evidence>
<dbReference type="PANTHER" id="PTHR23278:SF32">
    <property type="entry name" value="NEUROMUSCULIN, ISOFORM E"/>
    <property type="match status" value="1"/>
</dbReference>
<dbReference type="PROSITE" id="PS50835">
    <property type="entry name" value="IG_LIKE"/>
    <property type="match status" value="1"/>
</dbReference>
<dbReference type="Proteomes" id="UP001445076">
    <property type="component" value="Unassembled WGS sequence"/>
</dbReference>
<gene>
    <name evidence="2" type="ORF">OTU49_012191</name>
</gene>
<organism evidence="2 3">
    <name type="scientific">Cherax quadricarinatus</name>
    <name type="common">Australian red claw crayfish</name>
    <dbReference type="NCBI Taxonomy" id="27406"/>
    <lineage>
        <taxon>Eukaryota</taxon>
        <taxon>Metazoa</taxon>
        <taxon>Ecdysozoa</taxon>
        <taxon>Arthropoda</taxon>
        <taxon>Crustacea</taxon>
        <taxon>Multicrustacea</taxon>
        <taxon>Malacostraca</taxon>
        <taxon>Eumalacostraca</taxon>
        <taxon>Eucarida</taxon>
        <taxon>Decapoda</taxon>
        <taxon>Pleocyemata</taxon>
        <taxon>Astacidea</taxon>
        <taxon>Parastacoidea</taxon>
        <taxon>Parastacidae</taxon>
        <taxon>Cherax</taxon>
    </lineage>
</organism>
<dbReference type="PANTHER" id="PTHR23278">
    <property type="entry name" value="SIDESTEP PROTEIN"/>
    <property type="match status" value="1"/>
</dbReference>
<dbReference type="AlphaFoldDB" id="A0AAW0W308"/>
<comment type="caution">
    <text evidence="2">The sequence shown here is derived from an EMBL/GenBank/DDBJ whole genome shotgun (WGS) entry which is preliminary data.</text>
</comment>
<protein>
    <recommendedName>
        <fullName evidence="1">Ig-like domain-containing protein</fullName>
    </recommendedName>
</protein>
<dbReference type="Gene3D" id="2.60.40.10">
    <property type="entry name" value="Immunoglobulins"/>
    <property type="match status" value="1"/>
</dbReference>
<dbReference type="InterPro" id="IPR036179">
    <property type="entry name" value="Ig-like_dom_sf"/>
</dbReference>
<dbReference type="SMART" id="SM00408">
    <property type="entry name" value="IGc2"/>
    <property type="match status" value="1"/>
</dbReference>
<dbReference type="Pfam" id="PF13927">
    <property type="entry name" value="Ig_3"/>
    <property type="match status" value="1"/>
</dbReference>
<feature type="non-terminal residue" evidence="2">
    <location>
        <position position="199"/>
    </location>
</feature>